<accession>A0ACC2P320</accession>
<reference evidence="1" key="1">
    <citation type="submission" date="2023-04" db="EMBL/GenBank/DDBJ databases">
        <title>A chromosome-level genome assembly of the parasitoid wasp Eretmocerus hayati.</title>
        <authorList>
            <person name="Zhong Y."/>
            <person name="Liu S."/>
            <person name="Liu Y."/>
        </authorList>
    </citation>
    <scope>NUCLEOTIDE SEQUENCE</scope>
    <source>
        <strain evidence="1">ZJU_SS_LIU_2023</strain>
    </source>
</reference>
<protein>
    <submittedName>
        <fullName evidence="1">Uncharacterized protein</fullName>
    </submittedName>
</protein>
<dbReference type="EMBL" id="CM056742">
    <property type="protein sequence ID" value="KAJ8677777.1"/>
    <property type="molecule type" value="Genomic_DNA"/>
</dbReference>
<evidence type="ECO:0000313" key="1">
    <source>
        <dbReference type="EMBL" id="KAJ8677777.1"/>
    </source>
</evidence>
<proteinExistence type="predicted"/>
<gene>
    <name evidence="1" type="ORF">QAD02_013564</name>
</gene>
<organism evidence="1 2">
    <name type="scientific">Eretmocerus hayati</name>
    <dbReference type="NCBI Taxonomy" id="131215"/>
    <lineage>
        <taxon>Eukaryota</taxon>
        <taxon>Metazoa</taxon>
        <taxon>Ecdysozoa</taxon>
        <taxon>Arthropoda</taxon>
        <taxon>Hexapoda</taxon>
        <taxon>Insecta</taxon>
        <taxon>Pterygota</taxon>
        <taxon>Neoptera</taxon>
        <taxon>Endopterygota</taxon>
        <taxon>Hymenoptera</taxon>
        <taxon>Apocrita</taxon>
        <taxon>Proctotrupomorpha</taxon>
        <taxon>Chalcidoidea</taxon>
        <taxon>Aphelinidae</taxon>
        <taxon>Aphelininae</taxon>
        <taxon>Eretmocerus</taxon>
    </lineage>
</organism>
<keyword evidence="2" id="KW-1185">Reference proteome</keyword>
<dbReference type="Proteomes" id="UP001239111">
    <property type="component" value="Chromosome 2"/>
</dbReference>
<sequence length="247" mass="27945">MHPIRKCNHEENRRKKCASCGRRINFRKYASEYQITERFEKLIKSHINKDFGMDQPKFPLSICTSCCLSLLSREKNHSERPLPVMPNYLDILLLDDVICYCYICLTGQSTGHLKPRSSRRNLQNHRVTIGPSNGPYGWLNVPRVSEANKKNSRGRKSISKGCDECHQIVGRGIRHACKANGSNARDNCINLLKNLPKNKENQVVMNVLSNFQNNTGVSTNHTGKMVNFLRSHAGRASVPGGPEKELS</sequence>
<name>A0ACC2P320_9HYME</name>
<comment type="caution">
    <text evidence="1">The sequence shown here is derived from an EMBL/GenBank/DDBJ whole genome shotgun (WGS) entry which is preliminary data.</text>
</comment>
<evidence type="ECO:0000313" key="2">
    <source>
        <dbReference type="Proteomes" id="UP001239111"/>
    </source>
</evidence>